<evidence type="ECO:0000313" key="1">
    <source>
        <dbReference type="EMBL" id="KAK2143079.1"/>
    </source>
</evidence>
<sequence>MLLHERRQSSFIFHSHCFPTIYTELKVINGGKKILEAAEAKFYNNKIAECDKDSKAVSHVMKEILQQQKEVKLPFHSSANHLVDRFAHFFQDKVSNIRAGFPDMKTKDQLTIFHYSPSYRRNLSPSSLNPTWILVDSTTQHSLNIGLGIAQKQNSSVPLTNLDKHGVVILVLLDLGASFDTVDHSVLLDSMLSLQGIGGTVLRWFRSYLTGRT</sequence>
<keyword evidence="2" id="KW-1185">Reference proteome</keyword>
<proteinExistence type="predicted"/>
<evidence type="ECO:0000313" key="2">
    <source>
        <dbReference type="Proteomes" id="UP001208570"/>
    </source>
</evidence>
<gene>
    <name evidence="1" type="ORF">LSH36_880g01008</name>
</gene>
<reference evidence="1" key="1">
    <citation type="journal article" date="2023" name="Mol. Biol. Evol.">
        <title>Third-Generation Sequencing Reveals the Adaptive Role of the Epigenome in Three Deep-Sea Polychaetes.</title>
        <authorList>
            <person name="Perez M."/>
            <person name="Aroh O."/>
            <person name="Sun Y."/>
            <person name="Lan Y."/>
            <person name="Juniper S.K."/>
            <person name="Young C.R."/>
            <person name="Angers B."/>
            <person name="Qian P.Y."/>
        </authorList>
    </citation>
    <scope>NUCLEOTIDE SEQUENCE</scope>
    <source>
        <strain evidence="1">P08H-3</strain>
    </source>
</reference>
<dbReference type="EMBL" id="JAODUP010000880">
    <property type="protein sequence ID" value="KAK2143079.1"/>
    <property type="molecule type" value="Genomic_DNA"/>
</dbReference>
<dbReference type="AlphaFoldDB" id="A0AAD9MU42"/>
<name>A0AAD9MU42_9ANNE</name>
<evidence type="ECO:0008006" key="3">
    <source>
        <dbReference type="Google" id="ProtNLM"/>
    </source>
</evidence>
<organism evidence="1 2">
    <name type="scientific">Paralvinella palmiformis</name>
    <dbReference type="NCBI Taxonomy" id="53620"/>
    <lineage>
        <taxon>Eukaryota</taxon>
        <taxon>Metazoa</taxon>
        <taxon>Spiralia</taxon>
        <taxon>Lophotrochozoa</taxon>
        <taxon>Annelida</taxon>
        <taxon>Polychaeta</taxon>
        <taxon>Sedentaria</taxon>
        <taxon>Canalipalpata</taxon>
        <taxon>Terebellida</taxon>
        <taxon>Terebelliformia</taxon>
        <taxon>Alvinellidae</taxon>
        <taxon>Paralvinella</taxon>
    </lineage>
</organism>
<accession>A0AAD9MU42</accession>
<dbReference type="Proteomes" id="UP001208570">
    <property type="component" value="Unassembled WGS sequence"/>
</dbReference>
<comment type="caution">
    <text evidence="1">The sequence shown here is derived from an EMBL/GenBank/DDBJ whole genome shotgun (WGS) entry which is preliminary data.</text>
</comment>
<protein>
    <recommendedName>
        <fullName evidence="3">Reverse transcriptase domain-containing protein</fullName>
    </recommendedName>
</protein>